<dbReference type="InterPro" id="IPR020846">
    <property type="entry name" value="MFS_dom"/>
</dbReference>
<comment type="caution">
    <text evidence="11">The sequence shown here is derived from an EMBL/GenBank/DDBJ whole genome shotgun (WGS) entry which is preliminary data.</text>
</comment>
<dbReference type="NCBIfam" id="NF037959">
    <property type="entry name" value="MFS_SpdSyn"/>
    <property type="match status" value="1"/>
</dbReference>
<feature type="transmembrane region" description="Helical" evidence="8">
    <location>
        <begin position="36"/>
        <end position="62"/>
    </location>
</feature>
<feature type="transmembrane region" description="Helical" evidence="8">
    <location>
        <begin position="396"/>
        <end position="417"/>
    </location>
</feature>
<evidence type="ECO:0000256" key="2">
    <source>
        <dbReference type="ARBA" id="ARBA00022679"/>
    </source>
</evidence>
<evidence type="ECO:0000256" key="3">
    <source>
        <dbReference type="ARBA" id="ARBA00022692"/>
    </source>
</evidence>
<gene>
    <name evidence="11" type="ORF">FJY75_05150</name>
</gene>
<feature type="transmembrane region" description="Helical" evidence="8">
    <location>
        <begin position="12"/>
        <end position="30"/>
    </location>
</feature>
<dbReference type="InterPro" id="IPR029063">
    <property type="entry name" value="SAM-dependent_MTases_sf"/>
</dbReference>
<dbReference type="PROSITE" id="PS50850">
    <property type="entry name" value="MFS"/>
    <property type="match status" value="1"/>
</dbReference>
<evidence type="ECO:0000256" key="1">
    <source>
        <dbReference type="ARBA" id="ARBA00007867"/>
    </source>
</evidence>
<feature type="transmembrane region" description="Helical" evidence="8">
    <location>
        <begin position="187"/>
        <end position="209"/>
    </location>
</feature>
<dbReference type="GO" id="GO:0022857">
    <property type="term" value="F:transmembrane transporter activity"/>
    <property type="evidence" value="ECO:0007669"/>
    <property type="project" value="InterPro"/>
</dbReference>
<evidence type="ECO:0000256" key="6">
    <source>
        <dbReference type="ARBA" id="ARBA00023136"/>
    </source>
</evidence>
<keyword evidence="2 7" id="KW-0808">Transferase</keyword>
<dbReference type="InterPro" id="IPR011701">
    <property type="entry name" value="MFS"/>
</dbReference>
<dbReference type="Gene3D" id="3.40.50.150">
    <property type="entry name" value="Vaccinia Virus protein VP39"/>
    <property type="match status" value="1"/>
</dbReference>
<proteinExistence type="inferred from homology"/>
<feature type="transmembrane region" description="Helical" evidence="8">
    <location>
        <begin position="362"/>
        <end position="384"/>
    </location>
</feature>
<feature type="transmembrane region" description="Helical" evidence="8">
    <location>
        <begin position="311"/>
        <end position="332"/>
    </location>
</feature>
<organism evidence="11 12">
    <name type="scientific">Eiseniibacteriota bacterium</name>
    <dbReference type="NCBI Taxonomy" id="2212470"/>
    <lineage>
        <taxon>Bacteria</taxon>
        <taxon>Candidatus Eiseniibacteriota</taxon>
    </lineage>
</organism>
<keyword evidence="5 7" id="KW-0620">Polyamine biosynthesis</keyword>
<evidence type="ECO:0000256" key="4">
    <source>
        <dbReference type="ARBA" id="ARBA00022989"/>
    </source>
</evidence>
<dbReference type="Pfam" id="PF07690">
    <property type="entry name" value="MFS_1"/>
    <property type="match status" value="1"/>
</dbReference>
<feature type="transmembrane region" description="Helical" evidence="8">
    <location>
        <begin position="245"/>
        <end position="267"/>
    </location>
</feature>
<evidence type="ECO:0000313" key="11">
    <source>
        <dbReference type="EMBL" id="MBM3317218.1"/>
    </source>
</evidence>
<dbReference type="SUPFAM" id="SSF53335">
    <property type="entry name" value="S-adenosyl-L-methionine-dependent methyltransferases"/>
    <property type="match status" value="1"/>
</dbReference>
<dbReference type="Pfam" id="PF01564">
    <property type="entry name" value="Spermine_synth"/>
    <property type="match status" value="1"/>
</dbReference>
<dbReference type="InterPro" id="IPR036259">
    <property type="entry name" value="MFS_trans_sf"/>
</dbReference>
<sequence length="777" mass="82417">MEGLRPRVRIALILIFWLSGAAALAYQVLWTRQLNLIIGTSAIAVSTVLATFMAGLGLGAHLAGRIADRARNPLLLYGVAEVGIGVFALLTPALLSASGWLYLELYRAFQGTPGLAVASRAIAAAIVLIVPTTLMGATLPFVARFYIRRMDHLGRGLATLYGINTLGGVLGAGLVGYVLVFSHGVRASLHLAAAVNGLAAVAAIALSLLARESVLPKAGGADAPAAAPEAGVSVPGPEARLPRRWIALAMIGFWVSGFTTLAYEVLWARTLNFVIGNSVYAFTTILVVFLLGIFLGTLAAGQIADRARQRIWALGVVQLAAGLGSLVLFLLAPRLPALASVLAQRIGVETVLLGIAGKVVPAAIALLLPAVLLGLSFPLLLRVATDRLDRLGRRLGTAYAVNTVGAILGSLVAGFVLLPVVGLSRGMLLVVALNAAMSALFFWHAERRRTGRPLAVLAGVGALAVVTAAATITPRPFLVHTPIMTPFREILFHEEGRTATVVVTRSSADSPRQRGLEMYLNLLGMSVVDEAHFHQQHYATVALLPIVLHPRPERVFVVGLASGVTTGAAALDERVRSVTCVEISPEVVRAAAAFDSLSYGATSNPRIRNLVDDARAYLETTRERYDVIITDAFLSALTGTTALYSRDFFLLCRRRLAPGGVMSIGVGELKGIDRTVARAFVEAFPEVAVVLVPERNVYNRTYLIGGDEPLAISRRAVEGVYEQPAMAAELARFHFGTPEVLLGSYLISGEVLARYLTDVPPCTDDRPIIDFQAVAGA</sequence>
<dbReference type="Gene3D" id="1.20.1250.20">
    <property type="entry name" value="MFS general substrate transporter like domains"/>
    <property type="match status" value="1"/>
</dbReference>
<feature type="transmembrane region" description="Helical" evidence="8">
    <location>
        <begin position="159"/>
        <end position="181"/>
    </location>
</feature>
<evidence type="ECO:0000256" key="7">
    <source>
        <dbReference type="PROSITE-ProRule" id="PRU00354"/>
    </source>
</evidence>
<dbReference type="CDD" id="cd02440">
    <property type="entry name" value="AdoMet_MTases"/>
    <property type="match status" value="1"/>
</dbReference>
<dbReference type="GO" id="GO:0006596">
    <property type="term" value="P:polyamine biosynthetic process"/>
    <property type="evidence" value="ECO:0007669"/>
    <property type="project" value="UniProtKB-UniRule"/>
</dbReference>
<keyword evidence="4 8" id="KW-1133">Transmembrane helix</keyword>
<evidence type="ECO:0000259" key="10">
    <source>
        <dbReference type="PROSITE" id="PS51006"/>
    </source>
</evidence>
<feature type="transmembrane region" description="Helical" evidence="8">
    <location>
        <begin position="122"/>
        <end position="147"/>
    </location>
</feature>
<dbReference type="Proteomes" id="UP000748308">
    <property type="component" value="Unassembled WGS sequence"/>
</dbReference>
<feature type="transmembrane region" description="Helical" evidence="8">
    <location>
        <begin position="454"/>
        <end position="472"/>
    </location>
</feature>
<feature type="transmembrane region" description="Helical" evidence="8">
    <location>
        <begin position="279"/>
        <end position="299"/>
    </location>
</feature>
<evidence type="ECO:0000256" key="5">
    <source>
        <dbReference type="ARBA" id="ARBA00023115"/>
    </source>
</evidence>
<dbReference type="InterPro" id="IPR030374">
    <property type="entry name" value="PABS"/>
</dbReference>
<evidence type="ECO:0000313" key="12">
    <source>
        <dbReference type="Proteomes" id="UP000748308"/>
    </source>
</evidence>
<dbReference type="AlphaFoldDB" id="A0A937XC60"/>
<feature type="transmembrane region" description="Helical" evidence="8">
    <location>
        <begin position="423"/>
        <end position="442"/>
    </location>
</feature>
<reference evidence="11" key="1">
    <citation type="submission" date="2019-03" db="EMBL/GenBank/DDBJ databases">
        <title>Lake Tanganyika Metagenome-Assembled Genomes (MAGs).</title>
        <authorList>
            <person name="Tran P."/>
        </authorList>
    </citation>
    <scope>NUCLEOTIDE SEQUENCE</scope>
    <source>
        <strain evidence="11">M_DeepCast_400m_m2_100</strain>
    </source>
</reference>
<protein>
    <submittedName>
        <fullName evidence="11">Fused MFS/spermidine synthase</fullName>
    </submittedName>
</protein>
<accession>A0A937XC60</accession>
<dbReference type="EMBL" id="VGIY01000092">
    <property type="protein sequence ID" value="MBM3317218.1"/>
    <property type="molecule type" value="Genomic_DNA"/>
</dbReference>
<dbReference type="GO" id="GO:0016740">
    <property type="term" value="F:transferase activity"/>
    <property type="evidence" value="ECO:0007669"/>
    <property type="project" value="UniProtKB-UniRule"/>
</dbReference>
<feature type="non-terminal residue" evidence="11">
    <location>
        <position position="777"/>
    </location>
</feature>
<keyword evidence="3 8" id="KW-0812">Transmembrane</keyword>
<dbReference type="SUPFAM" id="SSF103473">
    <property type="entry name" value="MFS general substrate transporter"/>
    <property type="match status" value="1"/>
</dbReference>
<feature type="active site" description="Proton acceptor" evidence="7">
    <location>
        <position position="631"/>
    </location>
</feature>
<keyword evidence="6 8" id="KW-0472">Membrane</keyword>
<evidence type="ECO:0000256" key="8">
    <source>
        <dbReference type="SAM" id="Phobius"/>
    </source>
</evidence>
<name>A0A937XC60_UNCEI</name>
<feature type="domain" description="Major facilitator superfamily (MFS) profile" evidence="9">
    <location>
        <begin position="8"/>
        <end position="450"/>
    </location>
</feature>
<comment type="similarity">
    <text evidence="1">Belongs to the spermidine/spermine synthase family.</text>
</comment>
<dbReference type="PANTHER" id="PTHR43317">
    <property type="entry name" value="THERMOSPERMINE SYNTHASE ACAULIS5"/>
    <property type="match status" value="1"/>
</dbReference>
<feature type="transmembrane region" description="Helical" evidence="8">
    <location>
        <begin position="74"/>
        <end position="102"/>
    </location>
</feature>
<feature type="domain" description="PABS" evidence="10">
    <location>
        <begin position="474"/>
        <end position="715"/>
    </location>
</feature>
<dbReference type="PANTHER" id="PTHR43317:SF1">
    <property type="entry name" value="THERMOSPERMINE SYNTHASE ACAULIS5"/>
    <property type="match status" value="1"/>
</dbReference>
<evidence type="ECO:0000259" key="9">
    <source>
        <dbReference type="PROSITE" id="PS50850"/>
    </source>
</evidence>
<dbReference type="PROSITE" id="PS51006">
    <property type="entry name" value="PABS_2"/>
    <property type="match status" value="1"/>
</dbReference>